<comment type="caution">
    <text evidence="1">The sequence shown here is derived from an EMBL/GenBank/DDBJ whole genome shotgun (WGS) entry which is preliminary data.</text>
</comment>
<protein>
    <submittedName>
        <fullName evidence="1">Uncharacterized protein</fullName>
    </submittedName>
</protein>
<dbReference type="AlphaFoldDB" id="A0A427BCL0"/>
<name>A0A427BCL0_ENSVE</name>
<evidence type="ECO:0000313" key="1">
    <source>
        <dbReference type="EMBL" id="RRT86168.1"/>
    </source>
</evidence>
<organism evidence="1 2">
    <name type="scientific">Ensete ventricosum</name>
    <name type="common">Abyssinian banana</name>
    <name type="synonym">Musa ensete</name>
    <dbReference type="NCBI Taxonomy" id="4639"/>
    <lineage>
        <taxon>Eukaryota</taxon>
        <taxon>Viridiplantae</taxon>
        <taxon>Streptophyta</taxon>
        <taxon>Embryophyta</taxon>
        <taxon>Tracheophyta</taxon>
        <taxon>Spermatophyta</taxon>
        <taxon>Magnoliopsida</taxon>
        <taxon>Liliopsida</taxon>
        <taxon>Zingiberales</taxon>
        <taxon>Musaceae</taxon>
        <taxon>Ensete</taxon>
    </lineage>
</organism>
<evidence type="ECO:0000313" key="2">
    <source>
        <dbReference type="Proteomes" id="UP000287651"/>
    </source>
</evidence>
<dbReference type="Proteomes" id="UP000287651">
    <property type="component" value="Unassembled WGS sequence"/>
</dbReference>
<sequence>MVVREWLLVSDIAPKMSQPNEVFDMVFEVVAFLRVMFVLSVEAALSSFVMSFGACCDGVRGPTEPLSSDLEEDLYSDGEYRSVSYIREPIEAKSEVMKAFVGVGFREVIAEQEVCLGTMDGYNRRK</sequence>
<accession>A0A427BCL0</accession>
<dbReference type="EMBL" id="AMZH03000006">
    <property type="protein sequence ID" value="RRT86168.1"/>
    <property type="molecule type" value="Genomic_DNA"/>
</dbReference>
<proteinExistence type="predicted"/>
<gene>
    <name evidence="1" type="ORF">B296_00003424</name>
</gene>
<reference evidence="1 2" key="1">
    <citation type="journal article" date="2014" name="Agronomy (Basel)">
        <title>A Draft Genome Sequence for Ensete ventricosum, the Drought-Tolerant Tree Against Hunger.</title>
        <authorList>
            <person name="Harrison J."/>
            <person name="Moore K.A."/>
            <person name="Paszkiewicz K."/>
            <person name="Jones T."/>
            <person name="Grant M."/>
            <person name="Ambacheew D."/>
            <person name="Muzemil S."/>
            <person name="Studholme D.J."/>
        </authorList>
    </citation>
    <scope>NUCLEOTIDE SEQUENCE [LARGE SCALE GENOMIC DNA]</scope>
</reference>